<proteinExistence type="inferred from homology"/>
<evidence type="ECO:0000313" key="11">
    <source>
        <dbReference type="Proteomes" id="UP000198860"/>
    </source>
</evidence>
<dbReference type="EC" id="1.2.1.-" evidence="8"/>
<dbReference type="STRING" id="240303.SAMN05421677_10199"/>
<feature type="binding site" evidence="4">
    <location>
        <position position="183"/>
    </location>
    <ligand>
        <name>D-glyceraldehyde 3-phosphate</name>
        <dbReference type="ChEBI" id="CHEBI:59776"/>
    </ligand>
</feature>
<comment type="similarity">
    <text evidence="1 7">Belongs to the glyceraldehyde-3-phosphate dehydrogenase family.</text>
</comment>
<feature type="binding site" evidence="5">
    <location>
        <position position="316"/>
    </location>
    <ligand>
        <name>NAD(+)</name>
        <dbReference type="ChEBI" id="CHEBI:57540"/>
    </ligand>
</feature>
<dbReference type="Gene3D" id="3.40.50.720">
    <property type="entry name" value="NAD(P)-binding Rossmann-like Domain"/>
    <property type="match status" value="1"/>
</dbReference>
<keyword evidence="2 8" id="KW-0560">Oxidoreductase</keyword>
<dbReference type="RefSeq" id="WP_089650558.1">
    <property type="nucleotide sequence ID" value="NZ_FNIZ01000001.1"/>
</dbReference>
<evidence type="ECO:0000256" key="3">
    <source>
        <dbReference type="PIRSR" id="PIRSR000149-1"/>
    </source>
</evidence>
<dbReference type="PIRSF" id="PIRSF000149">
    <property type="entry name" value="GAP_DH"/>
    <property type="match status" value="1"/>
</dbReference>
<dbReference type="NCBIfam" id="TIGR01534">
    <property type="entry name" value="GAPDH-I"/>
    <property type="match status" value="1"/>
</dbReference>
<dbReference type="InterPro" id="IPR020828">
    <property type="entry name" value="GlycerAld_3-P_DH_NAD(P)-bd"/>
</dbReference>
<feature type="binding site" evidence="4">
    <location>
        <position position="234"/>
    </location>
    <ligand>
        <name>D-glyceraldehyde 3-phosphate</name>
        <dbReference type="ChEBI" id="CHEBI:59776"/>
    </ligand>
</feature>
<dbReference type="PANTHER" id="PTHR43148">
    <property type="entry name" value="GLYCERALDEHYDE-3-PHOSPHATE DEHYDROGENASE 2"/>
    <property type="match status" value="1"/>
</dbReference>
<dbReference type="Pfam" id="PF02800">
    <property type="entry name" value="Gp_dh_C"/>
    <property type="match status" value="1"/>
</dbReference>
<dbReference type="EMBL" id="FNIZ01000001">
    <property type="protein sequence ID" value="SDN77687.1"/>
    <property type="molecule type" value="Genomic_DNA"/>
</dbReference>
<evidence type="ECO:0000256" key="6">
    <source>
        <dbReference type="PIRSR" id="PIRSR000149-4"/>
    </source>
</evidence>
<reference evidence="11" key="1">
    <citation type="submission" date="2016-10" db="EMBL/GenBank/DDBJ databases">
        <authorList>
            <person name="Varghese N."/>
            <person name="Submissions S."/>
        </authorList>
    </citation>
    <scope>NUCLEOTIDE SEQUENCE [LARGE SCALE GENOMIC DNA]</scope>
    <source>
        <strain evidence="11">CGMCC 1.3703</strain>
    </source>
</reference>
<feature type="binding site" evidence="4">
    <location>
        <begin position="152"/>
        <end position="154"/>
    </location>
    <ligand>
        <name>D-glyceraldehyde 3-phosphate</name>
        <dbReference type="ChEBI" id="CHEBI:59776"/>
    </ligand>
</feature>
<evidence type="ECO:0000256" key="8">
    <source>
        <dbReference type="RuleBase" id="RU361160"/>
    </source>
</evidence>
<evidence type="ECO:0000256" key="4">
    <source>
        <dbReference type="PIRSR" id="PIRSR000149-2"/>
    </source>
</evidence>
<dbReference type="Gene3D" id="3.30.360.10">
    <property type="entry name" value="Dihydrodipicolinate Reductase, domain 2"/>
    <property type="match status" value="1"/>
</dbReference>
<dbReference type="GO" id="GO:0006006">
    <property type="term" value="P:glucose metabolic process"/>
    <property type="evidence" value="ECO:0007669"/>
    <property type="project" value="InterPro"/>
</dbReference>
<evidence type="ECO:0000256" key="1">
    <source>
        <dbReference type="ARBA" id="ARBA00007406"/>
    </source>
</evidence>
<organism evidence="10 11">
    <name type="scientific">Halobacillus aidingensis</name>
    <dbReference type="NCBI Taxonomy" id="240303"/>
    <lineage>
        <taxon>Bacteria</taxon>
        <taxon>Bacillati</taxon>
        <taxon>Bacillota</taxon>
        <taxon>Bacilli</taxon>
        <taxon>Bacillales</taxon>
        <taxon>Bacillaceae</taxon>
        <taxon>Halobacillus</taxon>
    </lineage>
</organism>
<sequence length="344" mass="37512">MGKTKVAINGLGRIGRMVFRKAVADESMDLVAVNASYPAETIAHMIKYDSVHGRFQGEVNVVDGDLVVNRKKVKLCSTRNPLELPWDELDIDIVIEATGKFKTKEEAGLHLESGAKKVIITAPGKQVDATIVMGVNEETYLPASHDVISNASCTTNCLAPVVKVLEDEFGIENGLMTTVHAFTNDQKNLDNPHKDLRRARGCTQSIIPTSTGAAKALGEVIPTLQGKLNGMALRVPTPNVSLVDLVVDLKREVTADEVNETFAKMAEGGMKGILEYSEEPLVSIDYTTSSSSAIIDGLSTQVIDDRKVKVLAWYDNEWGYSCRVVDLAKYVGNMMKQEKEARVS</sequence>
<feature type="binding site" evidence="5">
    <location>
        <position position="121"/>
    </location>
    <ligand>
        <name>NAD(+)</name>
        <dbReference type="ChEBI" id="CHEBI:57540"/>
    </ligand>
</feature>
<keyword evidence="11" id="KW-1185">Reference proteome</keyword>
<dbReference type="SUPFAM" id="SSF51735">
    <property type="entry name" value="NAD(P)-binding Rossmann-fold domains"/>
    <property type="match status" value="1"/>
</dbReference>
<dbReference type="GO" id="GO:0051287">
    <property type="term" value="F:NAD binding"/>
    <property type="evidence" value="ECO:0007669"/>
    <property type="project" value="InterPro"/>
</dbReference>
<dbReference type="NCBIfam" id="NF005830">
    <property type="entry name" value="PRK07729.1"/>
    <property type="match status" value="1"/>
</dbReference>
<feature type="site" description="Activates thiol group during catalysis" evidence="6">
    <location>
        <position position="180"/>
    </location>
</feature>
<dbReference type="InterPro" id="IPR006424">
    <property type="entry name" value="Glyceraldehyde-3-P_DH_1"/>
</dbReference>
<name>A0A1H0E5H2_HALAD</name>
<feature type="binding site" evidence="5">
    <location>
        <position position="79"/>
    </location>
    <ligand>
        <name>NAD(+)</name>
        <dbReference type="ChEBI" id="CHEBI:57540"/>
    </ligand>
</feature>
<feature type="binding site" evidence="5">
    <location>
        <begin position="13"/>
        <end position="14"/>
    </location>
    <ligand>
        <name>NAD(+)</name>
        <dbReference type="ChEBI" id="CHEBI:57540"/>
    </ligand>
</feature>
<dbReference type="InterPro" id="IPR036291">
    <property type="entry name" value="NAD(P)-bd_dom_sf"/>
</dbReference>
<dbReference type="Pfam" id="PF00044">
    <property type="entry name" value="Gp_dh_N"/>
    <property type="match status" value="1"/>
</dbReference>
<dbReference type="CDD" id="cd18126">
    <property type="entry name" value="GAPDH_I_C"/>
    <property type="match status" value="1"/>
</dbReference>
<dbReference type="SUPFAM" id="SSF55347">
    <property type="entry name" value="Glyceraldehyde-3-phosphate dehydrogenase-like, C-terminal domain"/>
    <property type="match status" value="1"/>
</dbReference>
<dbReference type="PROSITE" id="PS00071">
    <property type="entry name" value="GAPDH"/>
    <property type="match status" value="1"/>
</dbReference>
<gene>
    <name evidence="10" type="ORF">SAMN05421677_10199</name>
</gene>
<dbReference type="FunFam" id="3.30.360.10:FF:000002">
    <property type="entry name" value="Glyceraldehyde-3-phosphate dehydrogenase"/>
    <property type="match status" value="1"/>
</dbReference>
<evidence type="ECO:0000313" key="10">
    <source>
        <dbReference type="EMBL" id="SDN77687.1"/>
    </source>
</evidence>
<dbReference type="CDD" id="cd05214">
    <property type="entry name" value="GAPDH_I_N"/>
    <property type="match status" value="1"/>
</dbReference>
<dbReference type="SMART" id="SM00846">
    <property type="entry name" value="Gp_dh_N"/>
    <property type="match status" value="1"/>
</dbReference>
<feature type="active site" description="Nucleophile" evidence="3">
    <location>
        <position position="153"/>
    </location>
</feature>
<dbReference type="AlphaFoldDB" id="A0A1H0E5H2"/>
<evidence type="ECO:0000256" key="2">
    <source>
        <dbReference type="ARBA" id="ARBA00023002"/>
    </source>
</evidence>
<accession>A0A1H0E5H2</accession>
<evidence type="ECO:0000259" key="9">
    <source>
        <dbReference type="SMART" id="SM00846"/>
    </source>
</evidence>
<dbReference type="FunFam" id="3.40.50.720:FF:000001">
    <property type="entry name" value="Glyceraldehyde-3-phosphate dehydrogenase"/>
    <property type="match status" value="1"/>
</dbReference>
<evidence type="ECO:0000256" key="5">
    <source>
        <dbReference type="PIRSR" id="PIRSR000149-3"/>
    </source>
</evidence>
<dbReference type="OrthoDB" id="9803304at2"/>
<dbReference type="GO" id="GO:0050661">
    <property type="term" value="F:NADP binding"/>
    <property type="evidence" value="ECO:0007669"/>
    <property type="project" value="InterPro"/>
</dbReference>
<dbReference type="GO" id="GO:0016620">
    <property type="term" value="F:oxidoreductase activity, acting on the aldehyde or oxo group of donors, NAD or NADP as acceptor"/>
    <property type="evidence" value="ECO:0007669"/>
    <property type="project" value="InterPro"/>
</dbReference>
<dbReference type="InterPro" id="IPR020830">
    <property type="entry name" value="GlycerAld_3-P_DH_AS"/>
</dbReference>
<feature type="domain" description="Glyceraldehyde 3-phosphate dehydrogenase NAD(P) binding" evidence="9">
    <location>
        <begin position="4"/>
        <end position="153"/>
    </location>
</feature>
<dbReference type="InterPro" id="IPR020829">
    <property type="entry name" value="GlycerAld_3-P_DH_cat"/>
</dbReference>
<keyword evidence="5" id="KW-0547">Nucleotide-binding</keyword>
<evidence type="ECO:0000256" key="7">
    <source>
        <dbReference type="RuleBase" id="RU000397"/>
    </source>
</evidence>
<feature type="binding site" evidence="4">
    <location>
        <begin position="211"/>
        <end position="212"/>
    </location>
    <ligand>
        <name>D-glyceraldehyde 3-phosphate</name>
        <dbReference type="ChEBI" id="CHEBI:59776"/>
    </ligand>
</feature>
<dbReference type="InterPro" id="IPR020831">
    <property type="entry name" value="GlycerAld/Erythrose_P_DH"/>
</dbReference>
<keyword evidence="5" id="KW-0520">NAD</keyword>
<protein>
    <recommendedName>
        <fullName evidence="8">Glyceraldehyde-3-phosphate dehydrogenase</fullName>
        <ecNumber evidence="8">1.2.1.-</ecNumber>
    </recommendedName>
</protein>
<dbReference type="Proteomes" id="UP000198860">
    <property type="component" value="Unassembled WGS sequence"/>
</dbReference>
<dbReference type="PRINTS" id="PR00078">
    <property type="entry name" value="G3PDHDRGNASE"/>
</dbReference>